<evidence type="ECO:0000256" key="1">
    <source>
        <dbReference type="ARBA" id="ARBA00004651"/>
    </source>
</evidence>
<evidence type="ECO:0000313" key="9">
    <source>
        <dbReference type="Proteomes" id="UP001306119"/>
    </source>
</evidence>
<comment type="subcellular location">
    <subcellularLocation>
        <location evidence="1">Cell membrane</location>
        <topology evidence="1">Multi-pass membrane protein</topology>
    </subcellularLocation>
</comment>
<feature type="transmembrane region" description="Helical" evidence="6">
    <location>
        <begin position="84"/>
        <end position="101"/>
    </location>
</feature>
<keyword evidence="4 6" id="KW-1133">Transmembrane helix</keyword>
<gene>
    <name evidence="8" type="ORF">VXS06_08080</name>
</gene>
<keyword evidence="2" id="KW-1003">Cell membrane</keyword>
<evidence type="ECO:0000313" key="8">
    <source>
        <dbReference type="EMBL" id="MEC6831728.1"/>
    </source>
</evidence>
<evidence type="ECO:0000256" key="5">
    <source>
        <dbReference type="ARBA" id="ARBA00023136"/>
    </source>
</evidence>
<reference evidence="8 9" key="1">
    <citation type="submission" date="2024-01" db="EMBL/GenBank/DDBJ databases">
        <title>Active colonisers of the gastrointestinal tract of Atlantic salmon farmed in a warm water region.</title>
        <authorList>
            <person name="Bowman J.P."/>
        </authorList>
    </citation>
    <scope>NUCLEOTIDE SEQUENCE [LARGE SCALE GENOMIC DNA]</scope>
    <source>
        <strain evidence="8 9">S3MW1</strain>
    </source>
</reference>
<feature type="transmembrane region" description="Helical" evidence="6">
    <location>
        <begin position="256"/>
        <end position="276"/>
    </location>
</feature>
<dbReference type="PANTHER" id="PTHR35007">
    <property type="entry name" value="INTEGRAL MEMBRANE PROTEIN-RELATED"/>
    <property type="match status" value="1"/>
</dbReference>
<proteinExistence type="predicted"/>
<dbReference type="RefSeq" id="WP_327774634.1">
    <property type="nucleotide sequence ID" value="NZ_JAYXUG010000004.1"/>
</dbReference>
<evidence type="ECO:0000256" key="6">
    <source>
        <dbReference type="SAM" id="Phobius"/>
    </source>
</evidence>
<dbReference type="Pfam" id="PF00482">
    <property type="entry name" value="T2SSF"/>
    <property type="match status" value="1"/>
</dbReference>
<keyword evidence="3 6" id="KW-0812">Transmembrane</keyword>
<keyword evidence="5 6" id="KW-0472">Membrane</keyword>
<evidence type="ECO:0000256" key="3">
    <source>
        <dbReference type="ARBA" id="ARBA00022692"/>
    </source>
</evidence>
<feature type="transmembrane region" description="Helical" evidence="6">
    <location>
        <begin position="6"/>
        <end position="24"/>
    </location>
</feature>
<keyword evidence="9" id="KW-1185">Reference proteome</keyword>
<dbReference type="PANTHER" id="PTHR35007:SF2">
    <property type="entry name" value="PILUS ASSEMBLE PROTEIN"/>
    <property type="match status" value="1"/>
</dbReference>
<sequence>MIEHVVILLLGISLSIAWGLSEWFRRKERQITIDRYLHYKKKTEANKLDTFITYLTPKNQSELEKQFIDAGFYNNKWAKYFHPLKLLLIILTGITIFLLPITLKDKVLAGSIALIVLLVLPDMLLNLRKKAIIYKVSNQLPYMLDMMSVCIQTGMTMEAALGYLSVELKSFDKFLCYYIKKTSDTAKIKGLEKALNDLSEQVPTPEMRSFALTLIQNLQYGTSIANVLSDLAEDMRKSQVLSIEEKIGKLAAQMSVPLILFIMFPIVILILAPGMMQMTLDLG</sequence>
<organism evidence="8 9">
    <name type="scientific">Photobacterium toruni</name>
    <dbReference type="NCBI Taxonomy" id="1935446"/>
    <lineage>
        <taxon>Bacteria</taxon>
        <taxon>Pseudomonadati</taxon>
        <taxon>Pseudomonadota</taxon>
        <taxon>Gammaproteobacteria</taxon>
        <taxon>Vibrionales</taxon>
        <taxon>Vibrionaceae</taxon>
        <taxon>Photobacterium</taxon>
    </lineage>
</organism>
<protein>
    <submittedName>
        <fullName evidence="8">Type II secretion system F family protein</fullName>
    </submittedName>
</protein>
<feature type="transmembrane region" description="Helical" evidence="6">
    <location>
        <begin position="107"/>
        <end position="125"/>
    </location>
</feature>
<dbReference type="Proteomes" id="UP001306119">
    <property type="component" value="Unassembled WGS sequence"/>
</dbReference>
<evidence type="ECO:0000259" key="7">
    <source>
        <dbReference type="Pfam" id="PF00482"/>
    </source>
</evidence>
<feature type="domain" description="Type II secretion system protein GspF" evidence="7">
    <location>
        <begin position="144"/>
        <end position="271"/>
    </location>
</feature>
<name>A0ABU6L579_9GAMM</name>
<evidence type="ECO:0000256" key="4">
    <source>
        <dbReference type="ARBA" id="ARBA00022989"/>
    </source>
</evidence>
<dbReference type="EMBL" id="JAYXUG010000004">
    <property type="protein sequence ID" value="MEC6831728.1"/>
    <property type="molecule type" value="Genomic_DNA"/>
</dbReference>
<evidence type="ECO:0000256" key="2">
    <source>
        <dbReference type="ARBA" id="ARBA00022475"/>
    </source>
</evidence>
<dbReference type="InterPro" id="IPR018076">
    <property type="entry name" value="T2SS_GspF_dom"/>
</dbReference>
<accession>A0ABU6L579</accession>
<comment type="caution">
    <text evidence="8">The sequence shown here is derived from an EMBL/GenBank/DDBJ whole genome shotgun (WGS) entry which is preliminary data.</text>
</comment>